<protein>
    <submittedName>
        <fullName evidence="4">Helix-turn-helix, AraC domain-containing protein</fullName>
    </submittedName>
</protein>
<name>I9LIU8_9FIRM</name>
<dbReference type="PANTHER" id="PTHR47893:SF1">
    <property type="entry name" value="REGULATORY PROTEIN PCHR"/>
    <property type="match status" value="1"/>
</dbReference>
<sequence>MGTNEYYSGNRELAVQLGCSVKKYRTKGIKYILPPENGDSWLIDVHPAPGLFVTDAYFSLHQPVTRIYEIEQPGLWLFSLSTGDVTIMEQGKKSRRLQRGIHLLVNQGKPCKVIFGSSETICYTSTWIFADFLADYLKERGRGEELRVEDALTWLSHFYNTPEVLMAFEQLKYTIRISIAPFMYYESKIIEILSLILCGVQNQGYSEMFIAPKRPKHLTYQNIKLLWRVKEELDKDILSPPNVEQLARIAGMGTTKLRQAFKVYYKLTIADYVRQEKMNYALRLLSNDEMSVQNISTFLGYASPSKFTVAFKRVHGFTPRDARKTFNI</sequence>
<dbReference type="EMBL" id="AKVJ01000007">
    <property type="protein sequence ID" value="EIW20316.1"/>
    <property type="molecule type" value="Genomic_DNA"/>
</dbReference>
<dbReference type="GO" id="GO:0043565">
    <property type="term" value="F:sequence-specific DNA binding"/>
    <property type="evidence" value="ECO:0007669"/>
    <property type="project" value="InterPro"/>
</dbReference>
<dbReference type="Gene3D" id="1.10.10.60">
    <property type="entry name" value="Homeodomain-like"/>
    <property type="match status" value="1"/>
</dbReference>
<proteinExistence type="predicted"/>
<evidence type="ECO:0000259" key="3">
    <source>
        <dbReference type="PROSITE" id="PS01124"/>
    </source>
</evidence>
<dbReference type="AlphaFoldDB" id="I9LIU8"/>
<evidence type="ECO:0000313" key="5">
    <source>
        <dbReference type="Proteomes" id="UP000004324"/>
    </source>
</evidence>
<comment type="caution">
    <text evidence="4">The sequence shown here is derived from an EMBL/GenBank/DDBJ whole genome shotgun (WGS) entry which is preliminary data.</text>
</comment>
<evidence type="ECO:0000256" key="1">
    <source>
        <dbReference type="ARBA" id="ARBA00023015"/>
    </source>
</evidence>
<dbReference type="OrthoDB" id="241790at2"/>
<keyword evidence="2" id="KW-0804">Transcription</keyword>
<dbReference type="Proteomes" id="UP000004324">
    <property type="component" value="Unassembled WGS sequence"/>
</dbReference>
<accession>I9LIU8</accession>
<evidence type="ECO:0000313" key="4">
    <source>
        <dbReference type="EMBL" id="EIW20316.1"/>
    </source>
</evidence>
<keyword evidence="1" id="KW-0805">Transcription regulation</keyword>
<keyword evidence="5" id="KW-1185">Reference proteome</keyword>
<dbReference type="Pfam" id="PF12833">
    <property type="entry name" value="HTH_18"/>
    <property type="match status" value="1"/>
</dbReference>
<gene>
    <name evidence="4" type="ORF">FB4_2280</name>
</gene>
<reference evidence="4 5" key="1">
    <citation type="journal article" date="2012" name="J. Bacteriol.">
        <title>Draft Genome Sequences for Two Metal-Reducing Pelosinus fermentans Strains Isolated from a Cr(VI)-Contaminated Site and for Type Strain R7.</title>
        <authorList>
            <person name="Brown S.D."/>
            <person name="Podar M."/>
            <person name="Klingeman D.M."/>
            <person name="Johnson C.M."/>
            <person name="Yang Z.K."/>
            <person name="Utturkar S.M."/>
            <person name="Land M.L."/>
            <person name="Mosher J.J."/>
            <person name="Hurt R.A.Jr."/>
            <person name="Phelps T.J."/>
            <person name="Palumbo A.V."/>
            <person name="Arkin A.P."/>
            <person name="Hazen T.C."/>
            <person name="Elias D.A."/>
        </authorList>
    </citation>
    <scope>NUCLEOTIDE SEQUENCE [LARGE SCALE GENOMIC DNA]</scope>
    <source>
        <strain evidence="4 5">B4</strain>
    </source>
</reference>
<dbReference type="PANTHER" id="PTHR47893">
    <property type="entry name" value="REGULATORY PROTEIN PCHR"/>
    <property type="match status" value="1"/>
</dbReference>
<dbReference type="InterPro" id="IPR018060">
    <property type="entry name" value="HTH_AraC"/>
</dbReference>
<dbReference type="PROSITE" id="PS01124">
    <property type="entry name" value="HTH_ARAC_FAMILY_2"/>
    <property type="match status" value="1"/>
</dbReference>
<dbReference type="PATRIC" id="fig|1149862.3.peg.560"/>
<organism evidence="4 5">
    <name type="scientific">Pelosinus fermentans B4</name>
    <dbReference type="NCBI Taxonomy" id="1149862"/>
    <lineage>
        <taxon>Bacteria</taxon>
        <taxon>Bacillati</taxon>
        <taxon>Bacillota</taxon>
        <taxon>Negativicutes</taxon>
        <taxon>Selenomonadales</taxon>
        <taxon>Sporomusaceae</taxon>
        <taxon>Pelosinus</taxon>
    </lineage>
</organism>
<dbReference type="SMART" id="SM00342">
    <property type="entry name" value="HTH_ARAC"/>
    <property type="match status" value="1"/>
</dbReference>
<dbReference type="RefSeq" id="WP_007931061.1">
    <property type="nucleotide sequence ID" value="NZ_AKVJ01000007.1"/>
</dbReference>
<dbReference type="SUPFAM" id="SSF46689">
    <property type="entry name" value="Homeodomain-like"/>
    <property type="match status" value="1"/>
</dbReference>
<dbReference type="InterPro" id="IPR053142">
    <property type="entry name" value="PchR_regulatory_protein"/>
</dbReference>
<dbReference type="GO" id="GO:0003700">
    <property type="term" value="F:DNA-binding transcription factor activity"/>
    <property type="evidence" value="ECO:0007669"/>
    <property type="project" value="InterPro"/>
</dbReference>
<dbReference type="InterPro" id="IPR009057">
    <property type="entry name" value="Homeodomain-like_sf"/>
</dbReference>
<feature type="domain" description="HTH araC/xylS-type" evidence="3">
    <location>
        <begin position="227"/>
        <end position="325"/>
    </location>
</feature>
<evidence type="ECO:0000256" key="2">
    <source>
        <dbReference type="ARBA" id="ARBA00023163"/>
    </source>
</evidence>